<feature type="compositionally biased region" description="Polar residues" evidence="2">
    <location>
        <begin position="479"/>
        <end position="489"/>
    </location>
</feature>
<sequence length="489" mass="54152">MVSPNGSSAMSEDAVSSLEKIKRQLALGSGKNLLQGPLLKRSETLRIWNERWVILDPTTGKMEYKIRRSDVAIKGTVIFDPTSTITLSPLNFHGLPKYEGCCFYIGTPQKKEYFICAETPGAARAWVSTLHASQLVLRAHKEAVNSLSGNSSTQMGTVATVLAAANSAAFEATKEIESAMRVSMRATLATMTNKSNDAVMMNDLEIMKKTLQVKDEELQYLSRELRVRDSTIKEIADKLIDTAEAAEAAANAARVMDEERTSARAEIKELTKDSEKELMTLMNKLKESEEKVFSLNNEKELLLKQTDHALQEAHFWRSELGKARERAVILEASVVRADERARISQVNAEAKFKDSAEKELVAAKEKEELLNYVKNLQSQIQSQASNTKQVINETSESCADADRVLSSTKHIDLSDDNVDKACLSDSRNMLDSDNHGGNIRSISDSGWGDLQSTTDVREISTEHENDVDIPVVSTEAESRQQNGDSPFQA</sequence>
<feature type="domain" description="PH" evidence="3">
    <location>
        <begin position="31"/>
        <end position="135"/>
    </location>
</feature>
<protein>
    <submittedName>
        <fullName evidence="4">PH domain containing protein</fullName>
    </submittedName>
</protein>
<dbReference type="FunFam" id="2.30.29.30:FF:000234">
    <property type="entry name" value="Pleckstrin homology (PH) domain-containing protein"/>
    <property type="match status" value="1"/>
</dbReference>
<dbReference type="Pfam" id="PF00169">
    <property type="entry name" value="PH"/>
    <property type="match status" value="1"/>
</dbReference>
<dbReference type="OMA" id="ANMWRTE"/>
<keyword evidence="1" id="KW-0175">Coiled coil</keyword>
<accession>A0A0K9PZB0</accession>
<dbReference type="GO" id="GO:0005802">
    <property type="term" value="C:trans-Golgi network"/>
    <property type="evidence" value="ECO:0000318"/>
    <property type="project" value="GO_Central"/>
</dbReference>
<evidence type="ECO:0000313" key="5">
    <source>
        <dbReference type="Proteomes" id="UP000036987"/>
    </source>
</evidence>
<dbReference type="OrthoDB" id="48057at2759"/>
<dbReference type="PANTHER" id="PTHR22902">
    <property type="entry name" value="SESQUIPEDALIAN"/>
    <property type="match status" value="1"/>
</dbReference>
<dbReference type="PROSITE" id="PS50003">
    <property type="entry name" value="PH_DOMAIN"/>
    <property type="match status" value="1"/>
</dbReference>
<dbReference type="InterPro" id="IPR011993">
    <property type="entry name" value="PH-like_dom_sf"/>
</dbReference>
<evidence type="ECO:0000313" key="4">
    <source>
        <dbReference type="EMBL" id="KMZ74403.1"/>
    </source>
</evidence>
<evidence type="ECO:0000256" key="2">
    <source>
        <dbReference type="SAM" id="MobiDB-lite"/>
    </source>
</evidence>
<dbReference type="GO" id="GO:0001881">
    <property type="term" value="P:receptor recycling"/>
    <property type="evidence" value="ECO:0000318"/>
    <property type="project" value="GO_Central"/>
</dbReference>
<feature type="compositionally biased region" description="Polar residues" evidence="2">
    <location>
        <begin position="440"/>
        <end position="454"/>
    </location>
</feature>
<dbReference type="SMART" id="SM00233">
    <property type="entry name" value="PH"/>
    <property type="match status" value="1"/>
</dbReference>
<feature type="compositionally biased region" description="Basic and acidic residues" evidence="2">
    <location>
        <begin position="455"/>
        <end position="466"/>
    </location>
</feature>
<dbReference type="SUPFAM" id="SSF50729">
    <property type="entry name" value="PH domain-like"/>
    <property type="match status" value="1"/>
</dbReference>
<dbReference type="PANTHER" id="PTHR22902:SF49">
    <property type="entry name" value="OS03G0666200 PROTEIN"/>
    <property type="match status" value="1"/>
</dbReference>
<evidence type="ECO:0000256" key="1">
    <source>
        <dbReference type="SAM" id="Coils"/>
    </source>
</evidence>
<dbReference type="GO" id="GO:0055037">
    <property type="term" value="C:recycling endosome"/>
    <property type="evidence" value="ECO:0000318"/>
    <property type="project" value="GO_Central"/>
</dbReference>
<dbReference type="EMBL" id="LFYR01000338">
    <property type="protein sequence ID" value="KMZ74403.1"/>
    <property type="molecule type" value="Genomic_DNA"/>
</dbReference>
<feature type="coiled-coil region" evidence="1">
    <location>
        <begin position="253"/>
        <end position="305"/>
    </location>
</feature>
<dbReference type="Proteomes" id="UP000036987">
    <property type="component" value="Unassembled WGS sequence"/>
</dbReference>
<organism evidence="4 5">
    <name type="scientific">Zostera marina</name>
    <name type="common">Eelgrass</name>
    <dbReference type="NCBI Taxonomy" id="29655"/>
    <lineage>
        <taxon>Eukaryota</taxon>
        <taxon>Viridiplantae</taxon>
        <taxon>Streptophyta</taxon>
        <taxon>Embryophyta</taxon>
        <taxon>Tracheophyta</taxon>
        <taxon>Spermatophyta</taxon>
        <taxon>Magnoliopsida</taxon>
        <taxon>Liliopsida</taxon>
        <taxon>Zosteraceae</taxon>
        <taxon>Zostera</taxon>
    </lineage>
</organism>
<dbReference type="GO" id="GO:0042147">
    <property type="term" value="P:retrograde transport, endosome to Golgi"/>
    <property type="evidence" value="ECO:0000318"/>
    <property type="project" value="GO_Central"/>
</dbReference>
<dbReference type="GO" id="GO:0007032">
    <property type="term" value="P:endosome organization"/>
    <property type="evidence" value="ECO:0000318"/>
    <property type="project" value="GO_Central"/>
</dbReference>
<dbReference type="GO" id="GO:0005829">
    <property type="term" value="C:cytosol"/>
    <property type="evidence" value="ECO:0007669"/>
    <property type="project" value="GOC"/>
</dbReference>
<feature type="region of interest" description="Disordered" evidence="2">
    <location>
        <begin position="428"/>
        <end position="489"/>
    </location>
</feature>
<reference evidence="5" key="1">
    <citation type="journal article" date="2016" name="Nature">
        <title>The genome of the seagrass Zostera marina reveals angiosperm adaptation to the sea.</title>
        <authorList>
            <person name="Olsen J.L."/>
            <person name="Rouze P."/>
            <person name="Verhelst B."/>
            <person name="Lin Y.-C."/>
            <person name="Bayer T."/>
            <person name="Collen J."/>
            <person name="Dattolo E."/>
            <person name="De Paoli E."/>
            <person name="Dittami S."/>
            <person name="Maumus F."/>
            <person name="Michel G."/>
            <person name="Kersting A."/>
            <person name="Lauritano C."/>
            <person name="Lohaus R."/>
            <person name="Toepel M."/>
            <person name="Tonon T."/>
            <person name="Vanneste K."/>
            <person name="Amirebrahimi M."/>
            <person name="Brakel J."/>
            <person name="Bostroem C."/>
            <person name="Chovatia M."/>
            <person name="Grimwood J."/>
            <person name="Jenkins J.W."/>
            <person name="Jueterbock A."/>
            <person name="Mraz A."/>
            <person name="Stam W.T."/>
            <person name="Tice H."/>
            <person name="Bornberg-Bauer E."/>
            <person name="Green P.J."/>
            <person name="Pearson G.A."/>
            <person name="Procaccini G."/>
            <person name="Duarte C.M."/>
            <person name="Schmutz J."/>
            <person name="Reusch T.B.H."/>
            <person name="Van de Peer Y."/>
        </authorList>
    </citation>
    <scope>NUCLEOTIDE SEQUENCE [LARGE SCALE GENOMIC DNA]</scope>
    <source>
        <strain evidence="5">cv. Finnish</strain>
    </source>
</reference>
<dbReference type="AlphaFoldDB" id="A0A0K9PZB0"/>
<dbReference type="CDD" id="cd00821">
    <property type="entry name" value="PH"/>
    <property type="match status" value="1"/>
</dbReference>
<proteinExistence type="predicted"/>
<dbReference type="InterPro" id="IPR045188">
    <property type="entry name" value="Boi1/Boi2-like"/>
</dbReference>
<dbReference type="InterPro" id="IPR001849">
    <property type="entry name" value="PH_domain"/>
</dbReference>
<comment type="caution">
    <text evidence="4">The sequence shown here is derived from an EMBL/GenBank/DDBJ whole genome shotgun (WGS) entry which is preliminary data.</text>
</comment>
<evidence type="ECO:0000259" key="3">
    <source>
        <dbReference type="PROSITE" id="PS50003"/>
    </source>
</evidence>
<name>A0A0K9PZB0_ZOSMR</name>
<dbReference type="GO" id="GO:0005769">
    <property type="term" value="C:early endosome"/>
    <property type="evidence" value="ECO:0000318"/>
    <property type="project" value="GO_Central"/>
</dbReference>
<dbReference type="Gene3D" id="2.30.29.30">
    <property type="entry name" value="Pleckstrin-homology domain (PH domain)/Phosphotyrosine-binding domain (PTB)"/>
    <property type="match status" value="1"/>
</dbReference>
<keyword evidence="5" id="KW-1185">Reference proteome</keyword>
<gene>
    <name evidence="4" type="ORF">ZOSMA_12G00910</name>
</gene>
<dbReference type="STRING" id="29655.A0A0K9PZB0"/>